<accession>A0A1E3P1K6</accession>
<dbReference type="SUPFAM" id="SSF55811">
    <property type="entry name" value="Nudix"/>
    <property type="match status" value="1"/>
</dbReference>
<dbReference type="Pfam" id="PF05026">
    <property type="entry name" value="DCP2"/>
    <property type="match status" value="1"/>
</dbReference>
<dbReference type="Pfam" id="PF00293">
    <property type="entry name" value="NUDIX"/>
    <property type="match status" value="1"/>
</dbReference>
<dbReference type="PANTHER" id="PTHR23114">
    <property type="entry name" value="M7GPPPN-MRNA HYDROLASE"/>
    <property type="match status" value="1"/>
</dbReference>
<keyword evidence="7" id="KW-0694">RNA-binding</keyword>
<dbReference type="AlphaFoldDB" id="A0A1E3P1K6"/>
<dbReference type="Gene3D" id="1.10.10.1050">
    <property type="entry name" value="Dcp2, box A domain"/>
    <property type="match status" value="1"/>
</dbReference>
<evidence type="ECO:0000256" key="1">
    <source>
        <dbReference type="ARBA" id="ARBA00001936"/>
    </source>
</evidence>
<dbReference type="InterPro" id="IPR000086">
    <property type="entry name" value="NUDIX_hydrolase_dom"/>
</dbReference>
<dbReference type="GO" id="GO:0000290">
    <property type="term" value="P:deadenylation-dependent decapping of nuclear-transcribed mRNA"/>
    <property type="evidence" value="ECO:0007669"/>
    <property type="project" value="InterPro"/>
</dbReference>
<feature type="non-terminal residue" evidence="10">
    <location>
        <position position="186"/>
    </location>
</feature>
<keyword evidence="6" id="KW-0378">Hydrolase</keyword>
<protein>
    <recommendedName>
        <fullName evidence="9">Nudix hydrolase domain-containing protein</fullName>
    </recommendedName>
</protein>
<dbReference type="InterPro" id="IPR044099">
    <property type="entry name" value="Dcp2_NUDIX"/>
</dbReference>
<dbReference type="GO" id="GO:0000932">
    <property type="term" value="C:P-body"/>
    <property type="evidence" value="ECO:0007669"/>
    <property type="project" value="TreeGrafter"/>
</dbReference>
<feature type="domain" description="Nudix hydrolase" evidence="9">
    <location>
        <begin position="83"/>
        <end position="186"/>
    </location>
</feature>
<dbReference type="GO" id="GO:0030145">
    <property type="term" value="F:manganese ion binding"/>
    <property type="evidence" value="ECO:0007669"/>
    <property type="project" value="InterPro"/>
</dbReference>
<dbReference type="GeneID" id="30198241"/>
<dbReference type="InterPro" id="IPR036189">
    <property type="entry name" value="DCP2_BoxA_sf"/>
</dbReference>
<comment type="similarity">
    <text evidence="3">Belongs to the Nudix hydrolase family. DCP2 subfamily.</text>
</comment>
<evidence type="ECO:0000259" key="9">
    <source>
        <dbReference type="PROSITE" id="PS51462"/>
    </source>
</evidence>
<dbReference type="InterPro" id="IPR007722">
    <property type="entry name" value="DCP2_BoxA"/>
</dbReference>
<evidence type="ECO:0000256" key="7">
    <source>
        <dbReference type="ARBA" id="ARBA00022884"/>
    </source>
</evidence>
<keyword evidence="11" id="KW-1185">Reference proteome</keyword>
<dbReference type="SMART" id="SM01125">
    <property type="entry name" value="DCP2"/>
    <property type="match status" value="1"/>
</dbReference>
<dbReference type="CDD" id="cd03672">
    <property type="entry name" value="NUDIX_Dcp2p_Nudt20"/>
    <property type="match status" value="1"/>
</dbReference>
<dbReference type="Proteomes" id="UP000094112">
    <property type="component" value="Unassembled WGS sequence"/>
</dbReference>
<proteinExistence type="inferred from homology"/>
<feature type="non-terminal residue" evidence="10">
    <location>
        <position position="1"/>
    </location>
</feature>
<evidence type="ECO:0000256" key="2">
    <source>
        <dbReference type="ARBA" id="ARBA00004496"/>
    </source>
</evidence>
<dbReference type="GO" id="GO:0140933">
    <property type="term" value="F:5'-(N(7)-methylguanosine 5'-triphospho)-[mRNA] hydrolase activity"/>
    <property type="evidence" value="ECO:0007669"/>
    <property type="project" value="InterPro"/>
</dbReference>
<dbReference type="SUPFAM" id="SSF140586">
    <property type="entry name" value="Dcp2 domain-like"/>
    <property type="match status" value="1"/>
</dbReference>
<keyword evidence="4" id="KW-0963">Cytoplasm</keyword>
<dbReference type="EMBL" id="KV454211">
    <property type="protein sequence ID" value="ODQ59130.1"/>
    <property type="molecule type" value="Genomic_DNA"/>
</dbReference>
<organism evidence="10 11">
    <name type="scientific">Wickerhamomyces anomalus (strain ATCC 58044 / CBS 1984 / NCYC 433 / NRRL Y-366-8)</name>
    <name type="common">Yeast</name>
    <name type="synonym">Hansenula anomala</name>
    <dbReference type="NCBI Taxonomy" id="683960"/>
    <lineage>
        <taxon>Eukaryota</taxon>
        <taxon>Fungi</taxon>
        <taxon>Dikarya</taxon>
        <taxon>Ascomycota</taxon>
        <taxon>Saccharomycotina</taxon>
        <taxon>Saccharomycetes</taxon>
        <taxon>Phaffomycetales</taxon>
        <taxon>Wickerhamomycetaceae</taxon>
        <taxon>Wickerhamomyces</taxon>
    </lineage>
</organism>
<keyword evidence="5" id="KW-0479">Metal-binding</keyword>
<dbReference type="RefSeq" id="XP_019038337.1">
    <property type="nucleotide sequence ID" value="XM_019180995.1"/>
</dbReference>
<evidence type="ECO:0000256" key="5">
    <source>
        <dbReference type="ARBA" id="ARBA00022723"/>
    </source>
</evidence>
<evidence type="ECO:0000256" key="6">
    <source>
        <dbReference type="ARBA" id="ARBA00022801"/>
    </source>
</evidence>
<evidence type="ECO:0000313" key="10">
    <source>
        <dbReference type="EMBL" id="ODQ59130.1"/>
    </source>
</evidence>
<dbReference type="FunFam" id="3.90.79.10:FF:000003">
    <property type="entry name" value="M7GpppN-mRNA hydrolase isoform 2"/>
    <property type="match status" value="1"/>
</dbReference>
<reference evidence="10 11" key="1">
    <citation type="journal article" date="2016" name="Proc. Natl. Acad. Sci. U.S.A.">
        <title>Comparative genomics of biotechnologically important yeasts.</title>
        <authorList>
            <person name="Riley R."/>
            <person name="Haridas S."/>
            <person name="Wolfe K.H."/>
            <person name="Lopes M.R."/>
            <person name="Hittinger C.T."/>
            <person name="Goeker M."/>
            <person name="Salamov A.A."/>
            <person name="Wisecaver J.H."/>
            <person name="Long T.M."/>
            <person name="Calvey C.H."/>
            <person name="Aerts A.L."/>
            <person name="Barry K.W."/>
            <person name="Choi C."/>
            <person name="Clum A."/>
            <person name="Coughlan A.Y."/>
            <person name="Deshpande S."/>
            <person name="Douglass A.P."/>
            <person name="Hanson S.J."/>
            <person name="Klenk H.-P."/>
            <person name="LaButti K.M."/>
            <person name="Lapidus A."/>
            <person name="Lindquist E.A."/>
            <person name="Lipzen A.M."/>
            <person name="Meier-Kolthoff J.P."/>
            <person name="Ohm R.A."/>
            <person name="Otillar R.P."/>
            <person name="Pangilinan J.L."/>
            <person name="Peng Y."/>
            <person name="Rokas A."/>
            <person name="Rosa C.A."/>
            <person name="Scheuner C."/>
            <person name="Sibirny A.A."/>
            <person name="Slot J.C."/>
            <person name="Stielow J.B."/>
            <person name="Sun H."/>
            <person name="Kurtzman C.P."/>
            <person name="Blackwell M."/>
            <person name="Grigoriev I.V."/>
            <person name="Jeffries T.W."/>
        </authorList>
    </citation>
    <scope>NUCLEOTIDE SEQUENCE [LARGE SCALE GENOMIC DNA]</scope>
    <source>
        <strain evidence="11">ATCC 58044 / CBS 1984 / NCYC 433 / NRRL Y-366-8</strain>
    </source>
</reference>
<dbReference type="GO" id="GO:0000184">
    <property type="term" value="P:nuclear-transcribed mRNA catabolic process, nonsense-mediated decay"/>
    <property type="evidence" value="ECO:0007669"/>
    <property type="project" value="InterPro"/>
</dbReference>
<gene>
    <name evidence="10" type="ORF">WICANDRAFT_23571</name>
</gene>
<dbReference type="PROSITE" id="PS51462">
    <property type="entry name" value="NUDIX"/>
    <property type="match status" value="1"/>
</dbReference>
<dbReference type="InterPro" id="IPR015797">
    <property type="entry name" value="NUDIX_hydrolase-like_dom_sf"/>
</dbReference>
<name>A0A1E3P1K6_WICAA</name>
<evidence type="ECO:0000256" key="3">
    <source>
        <dbReference type="ARBA" id="ARBA00005279"/>
    </source>
</evidence>
<dbReference type="GO" id="GO:0003723">
    <property type="term" value="F:RNA binding"/>
    <property type="evidence" value="ECO:0007669"/>
    <property type="project" value="UniProtKB-KW"/>
</dbReference>
<keyword evidence="8" id="KW-0464">Manganese</keyword>
<comment type="subcellular location">
    <subcellularLocation>
        <location evidence="2">Cytoplasm</location>
    </subcellularLocation>
</comment>
<sequence>VLEDILVRFVINAPPVDLSDNARVFFLFEEAHWFYLDYVRSINPYLPNLKMKAFSKKLIELFPLIWNGGDPDEGLKEFGNYKQSIPVRGAALFNESLSKILLVQGVESPNWSFPRGKISIDEDDVTCAIREVKEETGFDITSYINKDDYIERTIRAKNYKIYLVKNIPEDAEFKPIVKNEIKEIGW</sequence>
<comment type="cofactor">
    <cofactor evidence="1">
        <name>Mn(2+)</name>
        <dbReference type="ChEBI" id="CHEBI:29035"/>
    </cofactor>
</comment>
<evidence type="ECO:0000313" key="11">
    <source>
        <dbReference type="Proteomes" id="UP000094112"/>
    </source>
</evidence>
<dbReference type="InterPro" id="IPR020084">
    <property type="entry name" value="NUDIX_hydrolase_CS"/>
</dbReference>
<dbReference type="PANTHER" id="PTHR23114:SF17">
    <property type="entry name" value="M7GPPPN-MRNA HYDROLASE"/>
    <property type="match status" value="1"/>
</dbReference>
<evidence type="ECO:0000256" key="4">
    <source>
        <dbReference type="ARBA" id="ARBA00022490"/>
    </source>
</evidence>
<dbReference type="Gene3D" id="3.90.79.10">
    <property type="entry name" value="Nucleoside Triphosphate Pyrophosphohydrolase"/>
    <property type="match status" value="1"/>
</dbReference>
<dbReference type="STRING" id="683960.A0A1E3P1K6"/>
<dbReference type="PROSITE" id="PS00893">
    <property type="entry name" value="NUDIX_BOX"/>
    <property type="match status" value="1"/>
</dbReference>
<evidence type="ECO:0000256" key="8">
    <source>
        <dbReference type="ARBA" id="ARBA00023211"/>
    </source>
</evidence>
<dbReference type="OrthoDB" id="18996at2759"/>